<dbReference type="SUPFAM" id="SSF53597">
    <property type="entry name" value="Dihydrofolate reductase-like"/>
    <property type="match status" value="1"/>
</dbReference>
<dbReference type="Proteomes" id="UP000265614">
    <property type="component" value="Unassembled WGS sequence"/>
</dbReference>
<dbReference type="EMBL" id="QZEZ01000007">
    <property type="protein sequence ID" value="RJK94180.1"/>
    <property type="molecule type" value="Genomic_DNA"/>
</dbReference>
<comment type="caution">
    <text evidence="2">The sequence shown here is derived from an EMBL/GenBank/DDBJ whole genome shotgun (WGS) entry which is preliminary data.</text>
</comment>
<keyword evidence="3" id="KW-1185">Reference proteome</keyword>
<proteinExistence type="predicted"/>
<reference evidence="2 3" key="1">
    <citation type="submission" date="2018-09" db="EMBL/GenBank/DDBJ databases">
        <title>YIM 75000 draft genome.</title>
        <authorList>
            <person name="Tang S."/>
            <person name="Feng Y."/>
        </authorList>
    </citation>
    <scope>NUCLEOTIDE SEQUENCE [LARGE SCALE GENOMIC DNA]</scope>
    <source>
        <strain evidence="2 3">YIM 75000</strain>
    </source>
</reference>
<evidence type="ECO:0000313" key="2">
    <source>
        <dbReference type="EMBL" id="RJK94180.1"/>
    </source>
</evidence>
<gene>
    <name evidence="2" type="ORF">D5H78_14335</name>
</gene>
<dbReference type="Pfam" id="PF01872">
    <property type="entry name" value="RibD_C"/>
    <property type="match status" value="1"/>
</dbReference>
<dbReference type="RefSeq" id="WP_119951189.1">
    <property type="nucleotide sequence ID" value="NZ_QZEZ01000007.1"/>
</dbReference>
<dbReference type="InterPro" id="IPR050765">
    <property type="entry name" value="Riboflavin_Biosynth_HTPR"/>
</dbReference>
<dbReference type="GO" id="GO:0009231">
    <property type="term" value="P:riboflavin biosynthetic process"/>
    <property type="evidence" value="ECO:0007669"/>
    <property type="project" value="InterPro"/>
</dbReference>
<name>A0A3A3YS11_9ACTN</name>
<protein>
    <submittedName>
        <fullName evidence="2">Dihydrofolate reductase</fullName>
    </submittedName>
</protein>
<dbReference type="PANTHER" id="PTHR38011:SF12">
    <property type="entry name" value="BIFUNCTIONAL DEAMINASE-REDUCTASE DOMAIN PROTEIN"/>
    <property type="match status" value="1"/>
</dbReference>
<organism evidence="2 3">
    <name type="scientific">Vallicoccus soli</name>
    <dbReference type="NCBI Taxonomy" id="2339232"/>
    <lineage>
        <taxon>Bacteria</taxon>
        <taxon>Bacillati</taxon>
        <taxon>Actinomycetota</taxon>
        <taxon>Actinomycetes</taxon>
        <taxon>Motilibacterales</taxon>
        <taxon>Vallicoccaceae</taxon>
        <taxon>Vallicoccus</taxon>
    </lineage>
</organism>
<dbReference type="GO" id="GO:0008703">
    <property type="term" value="F:5-amino-6-(5-phosphoribosylamino)uracil reductase activity"/>
    <property type="evidence" value="ECO:0007669"/>
    <property type="project" value="InterPro"/>
</dbReference>
<accession>A0A3A3YS11</accession>
<dbReference type="OrthoDB" id="2313602at2"/>
<dbReference type="Gene3D" id="3.40.430.10">
    <property type="entry name" value="Dihydrofolate Reductase, subunit A"/>
    <property type="match status" value="1"/>
</dbReference>
<dbReference type="InterPro" id="IPR024072">
    <property type="entry name" value="DHFR-like_dom_sf"/>
</dbReference>
<evidence type="ECO:0000259" key="1">
    <source>
        <dbReference type="Pfam" id="PF01872"/>
    </source>
</evidence>
<feature type="domain" description="Bacterial bifunctional deaminase-reductase C-terminal" evidence="1">
    <location>
        <begin position="10"/>
        <end position="190"/>
    </location>
</feature>
<dbReference type="InterPro" id="IPR002734">
    <property type="entry name" value="RibDG_C"/>
</dbReference>
<sequence length="221" mass="23514">MPELRAYALSLSLDGYLAGPDQGPDAPLGVGGERLHAWVTATGAWRDRHGLPEPGAADPVDERFAARGGGDEVGATIMGRNMFGPVRGPWRDASWRGWWGEEGPFGHPVLVLTHHAREDLVLGDGTRFRFVTGGPRAALDLAREAAGDRHVRVGGGAATVRQYLAAGLLDELHLAVVPVLLGAGERLFADDLGAAASGYEVVEHAPSSTVTHMRLRRRAQP</sequence>
<dbReference type="AlphaFoldDB" id="A0A3A3YS11"/>
<dbReference type="PANTHER" id="PTHR38011">
    <property type="entry name" value="DIHYDROFOLATE REDUCTASE FAMILY PROTEIN (AFU_ORTHOLOGUE AFUA_8G06820)"/>
    <property type="match status" value="1"/>
</dbReference>
<evidence type="ECO:0000313" key="3">
    <source>
        <dbReference type="Proteomes" id="UP000265614"/>
    </source>
</evidence>